<dbReference type="GO" id="GO:0007186">
    <property type="term" value="P:G protein-coupled receptor signaling pathway"/>
    <property type="evidence" value="ECO:0007669"/>
    <property type="project" value="TreeGrafter"/>
</dbReference>
<dbReference type="AlphaFoldDB" id="A0A6A6H5X1"/>
<dbReference type="InterPro" id="IPR016024">
    <property type="entry name" value="ARM-type_fold"/>
</dbReference>
<accession>A0A6A6H5X1</accession>
<organism evidence="5 6">
    <name type="scientific">Viridothelium virens</name>
    <name type="common">Speckled blister lichen</name>
    <name type="synonym">Trypethelium virens</name>
    <dbReference type="NCBI Taxonomy" id="1048519"/>
    <lineage>
        <taxon>Eukaryota</taxon>
        <taxon>Fungi</taxon>
        <taxon>Dikarya</taxon>
        <taxon>Ascomycota</taxon>
        <taxon>Pezizomycotina</taxon>
        <taxon>Dothideomycetes</taxon>
        <taxon>Dothideomycetes incertae sedis</taxon>
        <taxon>Trypetheliales</taxon>
        <taxon>Trypetheliaceae</taxon>
        <taxon>Viridothelium</taxon>
    </lineage>
</organism>
<dbReference type="EMBL" id="ML991808">
    <property type="protein sequence ID" value="KAF2233259.1"/>
    <property type="molecule type" value="Genomic_DNA"/>
</dbReference>
<dbReference type="InterPro" id="IPR019318">
    <property type="entry name" value="Gua_nucleotide_exch_fac_Ric8"/>
</dbReference>
<dbReference type="PANTHER" id="PTHR12425">
    <property type="entry name" value="SYNEMBRYN"/>
    <property type="match status" value="1"/>
</dbReference>
<reference evidence="5" key="1">
    <citation type="journal article" date="2020" name="Stud. Mycol.">
        <title>101 Dothideomycetes genomes: a test case for predicting lifestyles and emergence of pathogens.</title>
        <authorList>
            <person name="Haridas S."/>
            <person name="Albert R."/>
            <person name="Binder M."/>
            <person name="Bloem J."/>
            <person name="Labutti K."/>
            <person name="Salamov A."/>
            <person name="Andreopoulos B."/>
            <person name="Baker S."/>
            <person name="Barry K."/>
            <person name="Bills G."/>
            <person name="Bluhm B."/>
            <person name="Cannon C."/>
            <person name="Castanera R."/>
            <person name="Culley D."/>
            <person name="Daum C."/>
            <person name="Ezra D."/>
            <person name="Gonzalez J."/>
            <person name="Henrissat B."/>
            <person name="Kuo A."/>
            <person name="Liang C."/>
            <person name="Lipzen A."/>
            <person name="Lutzoni F."/>
            <person name="Magnuson J."/>
            <person name="Mondo S."/>
            <person name="Nolan M."/>
            <person name="Ohm R."/>
            <person name="Pangilinan J."/>
            <person name="Park H.-J."/>
            <person name="Ramirez L."/>
            <person name="Alfaro M."/>
            <person name="Sun H."/>
            <person name="Tritt A."/>
            <person name="Yoshinaga Y."/>
            <person name="Zwiers L.-H."/>
            <person name="Turgeon B."/>
            <person name="Goodwin S."/>
            <person name="Spatafora J."/>
            <person name="Crous P."/>
            <person name="Grigoriev I."/>
        </authorList>
    </citation>
    <scope>NUCLEOTIDE SEQUENCE</scope>
    <source>
        <strain evidence="5">Tuck. ex Michener</strain>
    </source>
</reference>
<keyword evidence="2" id="KW-0344">Guanine-nucleotide releasing factor</keyword>
<keyword evidence="3" id="KW-0143">Chaperone</keyword>
<dbReference type="GO" id="GO:0001965">
    <property type="term" value="F:G-protein alpha-subunit binding"/>
    <property type="evidence" value="ECO:0007669"/>
    <property type="project" value="TreeGrafter"/>
</dbReference>
<evidence type="ECO:0000256" key="2">
    <source>
        <dbReference type="ARBA" id="ARBA00022658"/>
    </source>
</evidence>
<dbReference type="Pfam" id="PF10165">
    <property type="entry name" value="Ric8"/>
    <property type="match status" value="1"/>
</dbReference>
<gene>
    <name evidence="5" type="ORF">EV356DRAFT_524585</name>
</gene>
<protein>
    <recommendedName>
        <fullName evidence="7">Guanine nucleotide exchange factor synembryn</fullName>
    </recommendedName>
</protein>
<dbReference type="PANTHER" id="PTHR12425:SF5">
    <property type="entry name" value="SYNEMBRYN"/>
    <property type="match status" value="1"/>
</dbReference>
<dbReference type="GO" id="GO:0005737">
    <property type="term" value="C:cytoplasm"/>
    <property type="evidence" value="ECO:0007669"/>
    <property type="project" value="TreeGrafter"/>
</dbReference>
<keyword evidence="6" id="KW-1185">Reference proteome</keyword>
<name>A0A6A6H5X1_VIRVR</name>
<proteinExistence type="inferred from homology"/>
<evidence type="ECO:0000256" key="3">
    <source>
        <dbReference type="ARBA" id="ARBA00023186"/>
    </source>
</evidence>
<evidence type="ECO:0000313" key="5">
    <source>
        <dbReference type="EMBL" id="KAF2233259.1"/>
    </source>
</evidence>
<comment type="similarity">
    <text evidence="1">Belongs to the synembryn family.</text>
</comment>
<evidence type="ECO:0000313" key="6">
    <source>
        <dbReference type="Proteomes" id="UP000800092"/>
    </source>
</evidence>
<evidence type="ECO:0000256" key="1">
    <source>
        <dbReference type="ARBA" id="ARBA00009049"/>
    </source>
</evidence>
<dbReference type="GO" id="GO:0005085">
    <property type="term" value="F:guanyl-nucleotide exchange factor activity"/>
    <property type="evidence" value="ECO:0007669"/>
    <property type="project" value="UniProtKB-KW"/>
</dbReference>
<evidence type="ECO:0008006" key="7">
    <source>
        <dbReference type="Google" id="ProtNLM"/>
    </source>
</evidence>
<dbReference type="SUPFAM" id="SSF48371">
    <property type="entry name" value="ARM repeat"/>
    <property type="match status" value="1"/>
</dbReference>
<feature type="compositionally biased region" description="Polar residues" evidence="4">
    <location>
        <begin position="8"/>
        <end position="20"/>
    </location>
</feature>
<evidence type="ECO:0000256" key="4">
    <source>
        <dbReference type="SAM" id="MobiDB-lite"/>
    </source>
</evidence>
<feature type="compositionally biased region" description="Basic and acidic residues" evidence="4">
    <location>
        <begin position="433"/>
        <end position="452"/>
    </location>
</feature>
<dbReference type="Proteomes" id="UP000800092">
    <property type="component" value="Unassembled WGS sequence"/>
</dbReference>
<feature type="region of interest" description="Disordered" evidence="4">
    <location>
        <begin position="427"/>
        <end position="452"/>
    </location>
</feature>
<feature type="region of interest" description="Disordered" evidence="4">
    <location>
        <begin position="1"/>
        <end position="20"/>
    </location>
</feature>
<sequence>MLAHTRSHSGSSKGSYTTSLAPSLTGEAKLNEVTTLLIKLRHDLRTQLLEPQQRVAILDRLKVYSRDATNADPMFEQEGINTLSEHAFSGKDQTSSREALRCLANAFLLQPKSRQIFVNKGYGPKAAERYKGRRFIPINLDNRDDEFLLGRILFLMTYDTTLNFEDLIKNIHLDESINEAMARHAKAYSKSRKSLPAQADEMALTETCKLIFNILYYYPDLAENFSASIPHIFKILTRIGVLKPPLQAPVNTLINALIPLDLENKKSKHLGINPVFPKFDQNHNIELLIDILHQAITSYKEDDLDHIAAPVLNLIRKIYGFAPDGVRRYMQWLMLPTDADRKKPLGQLDTLSARLLRLSTSPMLPTMRESISALMFELSDNDANKFVHNVGYGFASGFLLSHNIAVPQTASDAFSSPGDTGAPAINPITGQRLDMEEPHDTGPEMTQEEKEREAEKLFVLFERLKKTGVVNVKNPVEHAVEEGRFEELD</sequence>
<dbReference type="OrthoDB" id="5585685at2759"/>